<reference evidence="4" key="1">
    <citation type="submission" date="2018-05" db="EMBL/GenBank/DDBJ databases">
        <authorList>
            <person name="Lanie J.A."/>
            <person name="Ng W.-L."/>
            <person name="Kazmierczak K.M."/>
            <person name="Andrzejewski T.M."/>
            <person name="Davidsen T.M."/>
            <person name="Wayne K.J."/>
            <person name="Tettelin H."/>
            <person name="Glass J.I."/>
            <person name="Rusch D."/>
            <person name="Podicherti R."/>
            <person name="Tsui H.-C.T."/>
            <person name="Winkler M.E."/>
        </authorList>
    </citation>
    <scope>NUCLEOTIDE SEQUENCE</scope>
</reference>
<evidence type="ECO:0000256" key="2">
    <source>
        <dbReference type="ARBA" id="ARBA00022448"/>
    </source>
</evidence>
<feature type="domain" description="ATPase F1/V1/A1 complex alpha/beta subunit N-terminal" evidence="3">
    <location>
        <begin position="6"/>
        <end position="35"/>
    </location>
</feature>
<dbReference type="InterPro" id="IPR036121">
    <property type="entry name" value="ATPase_F1/V1/A1_a/bsu_N_sf"/>
</dbReference>
<dbReference type="SUPFAM" id="SSF50615">
    <property type="entry name" value="N-terminal domain of alpha and beta subunits of F1 ATP synthase"/>
    <property type="match status" value="1"/>
</dbReference>
<dbReference type="AlphaFoldDB" id="A0A382U5A9"/>
<dbReference type="Pfam" id="PF02874">
    <property type="entry name" value="ATP-synt_ab_N"/>
    <property type="match status" value="1"/>
</dbReference>
<dbReference type="GO" id="GO:0046034">
    <property type="term" value="P:ATP metabolic process"/>
    <property type="evidence" value="ECO:0007669"/>
    <property type="project" value="InterPro"/>
</dbReference>
<feature type="non-terminal residue" evidence="4">
    <location>
        <position position="42"/>
    </location>
</feature>
<organism evidence="4">
    <name type="scientific">marine metagenome</name>
    <dbReference type="NCBI Taxonomy" id="408172"/>
    <lineage>
        <taxon>unclassified sequences</taxon>
        <taxon>metagenomes</taxon>
        <taxon>ecological metagenomes</taxon>
    </lineage>
</organism>
<dbReference type="InterPro" id="IPR004100">
    <property type="entry name" value="ATPase_F1/V1/A1_a/bsu_N"/>
</dbReference>
<comment type="similarity">
    <text evidence="1">Belongs to the ATPase alpha/beta chains family.</text>
</comment>
<keyword evidence="2" id="KW-0813">Transport</keyword>
<evidence type="ECO:0000259" key="3">
    <source>
        <dbReference type="Pfam" id="PF02874"/>
    </source>
</evidence>
<evidence type="ECO:0000256" key="1">
    <source>
        <dbReference type="ARBA" id="ARBA00008936"/>
    </source>
</evidence>
<dbReference type="EMBL" id="UINC01141304">
    <property type="protein sequence ID" value="SVD28961.1"/>
    <property type="molecule type" value="Genomic_DNA"/>
</dbReference>
<accession>A0A382U5A9</accession>
<name>A0A382U5A9_9ZZZZ</name>
<protein>
    <recommendedName>
        <fullName evidence="3">ATPase F1/V1/A1 complex alpha/beta subunit N-terminal domain-containing protein</fullName>
    </recommendedName>
</protein>
<proteinExistence type="inferred from homology"/>
<dbReference type="GO" id="GO:1902600">
    <property type="term" value="P:proton transmembrane transport"/>
    <property type="evidence" value="ECO:0007669"/>
    <property type="project" value="InterPro"/>
</dbReference>
<dbReference type="Gene3D" id="2.40.10.170">
    <property type="match status" value="1"/>
</dbReference>
<sequence>MSQGKVVQIIGAVVDIEFPQDAVPRVYDALRVTEGDLSGLTL</sequence>
<evidence type="ECO:0000313" key="4">
    <source>
        <dbReference type="EMBL" id="SVD28961.1"/>
    </source>
</evidence>
<gene>
    <name evidence="4" type="ORF">METZ01_LOCUS381815</name>
</gene>